<dbReference type="EMBL" id="JANBVB010000772">
    <property type="protein sequence ID" value="KAJ2892272.1"/>
    <property type="molecule type" value="Genomic_DNA"/>
</dbReference>
<sequence length="169" mass="18590">MVKLVEIEDDAVFDDDSQYTTDDEENESVASLSEKEEEDEDENESDFDFEDDEDDEDFEETFLERIQALKDIIPLEKRRAFSSAMSSISYWGTFGMHLAGKLSWVFTTSALLVVFPLALESDREKMMMQWESEQGGAGEGAIGGQQPMLGGGGVMPPPGIASSAPGIVA</sequence>
<accession>A0ACC1M2W3</accession>
<gene>
    <name evidence="1" type="primary">tom22</name>
    <name evidence="1" type="ORF">IWW38_003282</name>
</gene>
<organism evidence="1 2">
    <name type="scientific">Coemansia aciculifera</name>
    <dbReference type="NCBI Taxonomy" id="417176"/>
    <lineage>
        <taxon>Eukaryota</taxon>
        <taxon>Fungi</taxon>
        <taxon>Fungi incertae sedis</taxon>
        <taxon>Zoopagomycota</taxon>
        <taxon>Kickxellomycotina</taxon>
        <taxon>Kickxellomycetes</taxon>
        <taxon>Kickxellales</taxon>
        <taxon>Kickxellaceae</taxon>
        <taxon>Coemansia</taxon>
    </lineage>
</organism>
<proteinExistence type="predicted"/>
<reference evidence="1" key="1">
    <citation type="submission" date="2022-07" db="EMBL/GenBank/DDBJ databases">
        <title>Phylogenomic reconstructions and comparative analyses of Kickxellomycotina fungi.</title>
        <authorList>
            <person name="Reynolds N.K."/>
            <person name="Stajich J.E."/>
            <person name="Barry K."/>
            <person name="Grigoriev I.V."/>
            <person name="Crous P."/>
            <person name="Smith M.E."/>
        </authorList>
    </citation>
    <scope>NUCLEOTIDE SEQUENCE</scope>
    <source>
        <strain evidence="1">CBS 190363</strain>
    </source>
</reference>
<name>A0ACC1M2W3_9FUNG</name>
<comment type="caution">
    <text evidence="1">The sequence shown here is derived from an EMBL/GenBank/DDBJ whole genome shotgun (WGS) entry which is preliminary data.</text>
</comment>
<keyword evidence="2" id="KW-1185">Reference proteome</keyword>
<protein>
    <submittedName>
        <fullName evidence="1">Mitochondrial import receptor subunit Tom22</fullName>
    </submittedName>
</protein>
<evidence type="ECO:0000313" key="1">
    <source>
        <dbReference type="EMBL" id="KAJ2892272.1"/>
    </source>
</evidence>
<keyword evidence="1" id="KW-0675">Receptor</keyword>
<evidence type="ECO:0000313" key="2">
    <source>
        <dbReference type="Proteomes" id="UP001139981"/>
    </source>
</evidence>
<dbReference type="Proteomes" id="UP001139981">
    <property type="component" value="Unassembled WGS sequence"/>
</dbReference>